<dbReference type="Gene3D" id="3.40.50.80">
    <property type="entry name" value="Nucleotide-binding domain of ferredoxin-NADP reductase (FNR) module"/>
    <property type="match status" value="1"/>
</dbReference>
<dbReference type="GO" id="GO:0050660">
    <property type="term" value="F:flavin adenine dinucleotide binding"/>
    <property type="evidence" value="ECO:0007669"/>
    <property type="project" value="InterPro"/>
</dbReference>
<dbReference type="InterPro" id="IPR017938">
    <property type="entry name" value="Riboflavin_synthase-like_b-brl"/>
</dbReference>
<dbReference type="InterPro" id="IPR012165">
    <property type="entry name" value="Cyt_c3_hydrogenase_gsu"/>
</dbReference>
<reference evidence="3 4" key="1">
    <citation type="submission" date="2016-10" db="EMBL/GenBank/DDBJ databases">
        <authorList>
            <person name="de Groot N.N."/>
        </authorList>
    </citation>
    <scope>NUCLEOTIDE SEQUENCE [LARGE SCALE GENOMIC DNA]</scope>
    <source>
        <strain evidence="3 4">DSM 378</strain>
    </source>
</reference>
<comment type="cofactor">
    <cofactor evidence="1">
        <name>[2Fe-2S] cluster</name>
        <dbReference type="ChEBI" id="CHEBI:190135"/>
    </cofactor>
    <text evidence="1">Binds 1 [2Fe-2S] cluster per subunit.</text>
</comment>
<dbReference type="AlphaFoldDB" id="A0A1H9NP99"/>
<dbReference type="GO" id="GO:0046872">
    <property type="term" value="F:metal ion binding"/>
    <property type="evidence" value="ECO:0007669"/>
    <property type="project" value="UniProtKB-KW"/>
</dbReference>
<dbReference type="InterPro" id="IPR001433">
    <property type="entry name" value="OxRdtase_FAD/NAD-bd"/>
</dbReference>
<keyword evidence="1" id="KW-0479">Metal-binding</keyword>
<dbReference type="Gene3D" id="2.40.30.10">
    <property type="entry name" value="Translation factors"/>
    <property type="match status" value="1"/>
</dbReference>
<dbReference type="SUPFAM" id="SSF52343">
    <property type="entry name" value="Ferredoxin reductase-like, C-terminal NADP-linked domain"/>
    <property type="match status" value="1"/>
</dbReference>
<organism evidence="3 4">
    <name type="scientific">Azotobacter beijerinckii</name>
    <dbReference type="NCBI Taxonomy" id="170623"/>
    <lineage>
        <taxon>Bacteria</taxon>
        <taxon>Pseudomonadati</taxon>
        <taxon>Pseudomonadota</taxon>
        <taxon>Gammaproteobacteria</taxon>
        <taxon>Pseudomonadales</taxon>
        <taxon>Pseudomonadaceae</taxon>
        <taxon>Azotobacter</taxon>
    </lineage>
</organism>
<keyword evidence="1" id="KW-0408">Iron</keyword>
<feature type="binding site" evidence="1">
    <location>
        <position position="242"/>
    </location>
    <ligand>
        <name>[2Fe-2S] cluster</name>
        <dbReference type="ChEBI" id="CHEBI:190135"/>
    </ligand>
</feature>
<dbReference type="GO" id="GO:0051537">
    <property type="term" value="F:2 iron, 2 sulfur cluster binding"/>
    <property type="evidence" value="ECO:0007669"/>
    <property type="project" value="UniProtKB-KW"/>
</dbReference>
<dbReference type="RefSeq" id="WP_090624151.1">
    <property type="nucleotide sequence ID" value="NZ_FOFJ01000046.1"/>
</dbReference>
<dbReference type="EMBL" id="FOFJ01000046">
    <property type="protein sequence ID" value="SER37577.1"/>
    <property type="molecule type" value="Genomic_DNA"/>
</dbReference>
<dbReference type="PRINTS" id="PR00371">
    <property type="entry name" value="FPNCR"/>
</dbReference>
<feature type="binding site" evidence="1">
    <location>
        <position position="258"/>
    </location>
    <ligand>
        <name>[2Fe-2S] cluster</name>
        <dbReference type="ChEBI" id="CHEBI:190135"/>
    </ligand>
</feature>
<gene>
    <name evidence="3" type="ORF">SAMN04244573_03491</name>
</gene>
<dbReference type="PIRSF" id="PIRSF006816">
    <property type="entry name" value="Cyc3_hyd_g"/>
    <property type="match status" value="1"/>
</dbReference>
<feature type="domain" description="FAD-binding FR-type" evidence="2">
    <location>
        <begin position="9"/>
        <end position="106"/>
    </location>
</feature>
<dbReference type="GO" id="GO:0016491">
    <property type="term" value="F:oxidoreductase activity"/>
    <property type="evidence" value="ECO:0007669"/>
    <property type="project" value="InterPro"/>
</dbReference>
<dbReference type="PRINTS" id="PR00406">
    <property type="entry name" value="CYTB5RDTASE"/>
</dbReference>
<dbReference type="InterPro" id="IPR001709">
    <property type="entry name" value="Flavoprot_Pyr_Nucl_cyt_Rdtase"/>
</dbReference>
<feature type="binding site" evidence="1">
    <location>
        <position position="247"/>
    </location>
    <ligand>
        <name>[2Fe-2S] cluster</name>
        <dbReference type="ChEBI" id="CHEBI:190135"/>
    </ligand>
</feature>
<protein>
    <submittedName>
        <fullName evidence="3">NAD(P)H-flavin reductase</fullName>
    </submittedName>
</protein>
<dbReference type="Pfam" id="PF10418">
    <property type="entry name" value="DHODB_Fe-S_bind"/>
    <property type="match status" value="1"/>
</dbReference>
<dbReference type="Pfam" id="PF00175">
    <property type="entry name" value="NAD_binding_1"/>
    <property type="match status" value="1"/>
</dbReference>
<dbReference type="CDD" id="cd06221">
    <property type="entry name" value="sulfite_reductase_like"/>
    <property type="match status" value="1"/>
</dbReference>
<evidence type="ECO:0000259" key="2">
    <source>
        <dbReference type="PROSITE" id="PS51384"/>
    </source>
</evidence>
<dbReference type="InterPro" id="IPR019480">
    <property type="entry name" value="Dihydroorotate_DH_Fe-S-bd"/>
</dbReference>
<dbReference type="InterPro" id="IPR017927">
    <property type="entry name" value="FAD-bd_FR_type"/>
</dbReference>
<dbReference type="PROSITE" id="PS51384">
    <property type="entry name" value="FAD_FR"/>
    <property type="match status" value="1"/>
</dbReference>
<accession>A0A1H9NP99</accession>
<evidence type="ECO:0000256" key="1">
    <source>
        <dbReference type="PIRSR" id="PIRSR006816-2"/>
    </source>
</evidence>
<dbReference type="InterPro" id="IPR039261">
    <property type="entry name" value="FNR_nucleotide-bd"/>
</dbReference>
<dbReference type="GO" id="GO:0006221">
    <property type="term" value="P:pyrimidine nucleotide biosynthetic process"/>
    <property type="evidence" value="ECO:0007669"/>
    <property type="project" value="InterPro"/>
</dbReference>
<evidence type="ECO:0000313" key="3">
    <source>
        <dbReference type="EMBL" id="SER37577.1"/>
    </source>
</evidence>
<proteinExistence type="predicted"/>
<dbReference type="PANTHER" id="PTHR43513:SF1">
    <property type="entry name" value="ANAEROBIC SULFITE REDUCTASE SUBUNIT B"/>
    <property type="match status" value="1"/>
</dbReference>
<name>A0A1H9NP99_9GAMM</name>
<keyword evidence="1" id="KW-0001">2Fe-2S</keyword>
<feature type="binding site" evidence="1">
    <location>
        <position position="250"/>
    </location>
    <ligand>
        <name>[2Fe-2S] cluster</name>
        <dbReference type="ChEBI" id="CHEBI:190135"/>
    </ligand>
</feature>
<keyword evidence="1" id="KW-0411">Iron-sulfur</keyword>
<sequence>MPVALADPFLPQPYRVERRRRELAGTVTLELAPLAGACPAFAPGQFNMLYAFGVGEAAISLSGDPASRATFVHTVRHVGAVSGALAGLEPGATVGVRGPFGRGWPLAAAEGADVLVVAGGLGLAPLRPAIYAILARRERYGRVVILVGSRSPAEILYRRELERWRQRSDLEVRVTVDHADAGWRGHVGVVPALIPRADFDPQDTLALVCGPEVMMRFAANALLAAGIKAGRIHLSLERNMKCAIGLCGHCQFGPSFVCKDGPVMSLERIAEILAVPEI</sequence>
<dbReference type="SUPFAM" id="SSF63380">
    <property type="entry name" value="Riboflavin synthase domain-like"/>
    <property type="match status" value="1"/>
</dbReference>
<dbReference type="InterPro" id="IPR050353">
    <property type="entry name" value="PyrK_electron_transfer"/>
</dbReference>
<evidence type="ECO:0000313" key="4">
    <source>
        <dbReference type="Proteomes" id="UP000199267"/>
    </source>
</evidence>
<dbReference type="PANTHER" id="PTHR43513">
    <property type="entry name" value="DIHYDROOROTATE DEHYDROGENASE B (NAD(+)), ELECTRON TRANSFER SUBUNIT"/>
    <property type="match status" value="1"/>
</dbReference>
<dbReference type="Proteomes" id="UP000199267">
    <property type="component" value="Unassembled WGS sequence"/>
</dbReference>